<dbReference type="InterPro" id="IPR017853">
    <property type="entry name" value="GH"/>
</dbReference>
<evidence type="ECO:0000256" key="3">
    <source>
        <dbReference type="SAM" id="SignalP"/>
    </source>
</evidence>
<dbReference type="WBParaSite" id="ACRNAN_scaffold706.g23686.t1">
    <property type="protein sequence ID" value="ACRNAN_scaffold706.g23686.t1"/>
    <property type="gene ID" value="ACRNAN_scaffold706.g23686"/>
</dbReference>
<dbReference type="PANTHER" id="PTHR23208:SF36">
    <property type="entry name" value="LYSOZYME-RELATED"/>
    <property type="match status" value="1"/>
</dbReference>
<dbReference type="SUPFAM" id="SSF51445">
    <property type="entry name" value="(Trans)glycosidases"/>
    <property type="match status" value="1"/>
</dbReference>
<feature type="chain" id="PRO_5037562443" evidence="3">
    <location>
        <begin position="19"/>
        <end position="214"/>
    </location>
</feature>
<protein>
    <submittedName>
        <fullName evidence="5">Lysozyme</fullName>
    </submittedName>
</protein>
<dbReference type="AlphaFoldDB" id="A0A914EBN9"/>
<feature type="signal peptide" evidence="3">
    <location>
        <begin position="1"/>
        <end position="18"/>
    </location>
</feature>
<organism evidence="4 5">
    <name type="scientific">Acrobeloides nanus</name>
    <dbReference type="NCBI Taxonomy" id="290746"/>
    <lineage>
        <taxon>Eukaryota</taxon>
        <taxon>Metazoa</taxon>
        <taxon>Ecdysozoa</taxon>
        <taxon>Nematoda</taxon>
        <taxon>Chromadorea</taxon>
        <taxon>Rhabditida</taxon>
        <taxon>Tylenchina</taxon>
        <taxon>Cephalobomorpha</taxon>
        <taxon>Cephaloboidea</taxon>
        <taxon>Cephalobidae</taxon>
        <taxon>Acrobeloides</taxon>
    </lineage>
</organism>
<dbReference type="GO" id="GO:0003796">
    <property type="term" value="F:lysozyme activity"/>
    <property type="evidence" value="ECO:0007669"/>
    <property type="project" value="InterPro"/>
</dbReference>
<keyword evidence="4" id="KW-1185">Reference proteome</keyword>
<dbReference type="PANTHER" id="PTHR23208">
    <property type="entry name" value="LYSOZYME PROTEIN"/>
    <property type="match status" value="1"/>
</dbReference>
<dbReference type="InterPro" id="IPR002053">
    <property type="entry name" value="Glyco_hydro_25"/>
</dbReference>
<dbReference type="Proteomes" id="UP000887540">
    <property type="component" value="Unplaced"/>
</dbReference>
<dbReference type="GO" id="GO:0045087">
    <property type="term" value="P:innate immune response"/>
    <property type="evidence" value="ECO:0007669"/>
    <property type="project" value="TreeGrafter"/>
</dbReference>
<accession>A0A914EBN9</accession>
<dbReference type="GO" id="GO:0016998">
    <property type="term" value="P:cell wall macromolecule catabolic process"/>
    <property type="evidence" value="ECO:0007669"/>
    <property type="project" value="InterPro"/>
</dbReference>
<evidence type="ECO:0000256" key="2">
    <source>
        <dbReference type="ARBA" id="ARBA00022729"/>
    </source>
</evidence>
<evidence type="ECO:0000313" key="4">
    <source>
        <dbReference type="Proteomes" id="UP000887540"/>
    </source>
</evidence>
<proteinExistence type="inferred from homology"/>
<sequence length="214" mass="23560">MKLVSLIAFVLIIRACYAILGFDVYQSISEVTFQCLAKNGYSFFIGRMVIMTGDIDNAGIQNIKNARSAGFTNVDGYISPCTSGCASPSDQVQAAINATKNAGTTVGTIWLDVETFEWTYITATNIQFITDMVNTIQNNGYKVGIYTTDTDWNIVFGAWTGASSFPLWWLNYDNQTNFNNFSPFGGWDAPTIKQYNGGINGPCGVPNLNLNWRP</sequence>
<dbReference type="InterPro" id="IPR051595">
    <property type="entry name" value="GH25_Enzymes"/>
</dbReference>
<dbReference type="GO" id="GO:0009253">
    <property type="term" value="P:peptidoglycan catabolic process"/>
    <property type="evidence" value="ECO:0007669"/>
    <property type="project" value="InterPro"/>
</dbReference>
<keyword evidence="2 3" id="KW-0732">Signal</keyword>
<evidence type="ECO:0000313" key="5">
    <source>
        <dbReference type="WBParaSite" id="ACRNAN_scaffold706.g23686.t1"/>
    </source>
</evidence>
<dbReference type="GO" id="GO:0007165">
    <property type="term" value="P:signal transduction"/>
    <property type="evidence" value="ECO:0007669"/>
    <property type="project" value="TreeGrafter"/>
</dbReference>
<reference evidence="5" key="1">
    <citation type="submission" date="2022-11" db="UniProtKB">
        <authorList>
            <consortium name="WormBaseParasite"/>
        </authorList>
    </citation>
    <scope>IDENTIFICATION</scope>
</reference>
<name>A0A914EBN9_9BILA</name>
<evidence type="ECO:0000256" key="1">
    <source>
        <dbReference type="ARBA" id="ARBA00010646"/>
    </source>
</evidence>
<comment type="similarity">
    <text evidence="1">Belongs to the glycosyl hydrolase 25 family.</text>
</comment>
<dbReference type="Gene3D" id="3.20.20.80">
    <property type="entry name" value="Glycosidases"/>
    <property type="match status" value="1"/>
</dbReference>
<dbReference type="PROSITE" id="PS51904">
    <property type="entry name" value="GLYCOSYL_HYDROL_F25_2"/>
    <property type="match status" value="1"/>
</dbReference>
<dbReference type="CDD" id="cd06416">
    <property type="entry name" value="GH25_Lys1-like"/>
    <property type="match status" value="1"/>
</dbReference>